<keyword evidence="2" id="KW-1185">Reference proteome</keyword>
<sequence length="303" mass="33293">MPPTPPKVRQISELGKITINGEEYLPTPHEVDPSEPEDKVWRTFPPNETYLSDPEWYDGLGQDPIVRRRIWAIPTEAGQIEQFRKLLTERPDRALDLMFAAAVKGKPYVLRFLLGKGVRATASEEAGDDLTLVPLHAAAAQGHLECVQILVEEAGLDVSTKDDLGGTPLMRACWCEHPDIARYLLERGADITARQSHFPGGDKGAQPSAFEWGCASGNVACCDLLLRHAKERDIEAAELCTPLACVTAADKPNADEFKALFEAAGCSWEVEAEDETERPSSVGTSSDEDDEDDEGDEDSQRSF</sequence>
<evidence type="ECO:0000313" key="2">
    <source>
        <dbReference type="Proteomes" id="UP001497680"/>
    </source>
</evidence>
<dbReference type="EMBL" id="MU394397">
    <property type="protein sequence ID" value="KAI6081385.1"/>
    <property type="molecule type" value="Genomic_DNA"/>
</dbReference>
<name>A0ACC0CM04_9PEZI</name>
<comment type="caution">
    <text evidence="1">The sequence shown here is derived from an EMBL/GenBank/DDBJ whole genome shotgun (WGS) entry which is preliminary data.</text>
</comment>
<reference evidence="1 2" key="1">
    <citation type="journal article" date="2022" name="New Phytol.">
        <title>Ecological generalism drives hyperdiversity of secondary metabolite gene clusters in xylarialean endophytes.</title>
        <authorList>
            <person name="Franco M.E.E."/>
            <person name="Wisecaver J.H."/>
            <person name="Arnold A.E."/>
            <person name="Ju Y.M."/>
            <person name="Slot J.C."/>
            <person name="Ahrendt S."/>
            <person name="Moore L.P."/>
            <person name="Eastman K.E."/>
            <person name="Scott K."/>
            <person name="Konkel Z."/>
            <person name="Mondo S.J."/>
            <person name="Kuo A."/>
            <person name="Hayes R.D."/>
            <person name="Haridas S."/>
            <person name="Andreopoulos B."/>
            <person name="Riley R."/>
            <person name="LaButti K."/>
            <person name="Pangilinan J."/>
            <person name="Lipzen A."/>
            <person name="Amirebrahimi M."/>
            <person name="Yan J."/>
            <person name="Adam C."/>
            <person name="Keymanesh K."/>
            <person name="Ng V."/>
            <person name="Louie K."/>
            <person name="Northen T."/>
            <person name="Drula E."/>
            <person name="Henrissat B."/>
            <person name="Hsieh H.M."/>
            <person name="Youens-Clark K."/>
            <person name="Lutzoni F."/>
            <person name="Miadlikowska J."/>
            <person name="Eastwood D.C."/>
            <person name="Hamelin R.C."/>
            <person name="Grigoriev I.V."/>
            <person name="U'Ren J.M."/>
        </authorList>
    </citation>
    <scope>NUCLEOTIDE SEQUENCE [LARGE SCALE GENOMIC DNA]</scope>
    <source>
        <strain evidence="1 2">ER1909</strain>
    </source>
</reference>
<proteinExistence type="predicted"/>
<evidence type="ECO:0000313" key="1">
    <source>
        <dbReference type="EMBL" id="KAI6081385.1"/>
    </source>
</evidence>
<gene>
    <name evidence="1" type="ORF">F4821DRAFT_26932</name>
</gene>
<dbReference type="Proteomes" id="UP001497680">
    <property type="component" value="Unassembled WGS sequence"/>
</dbReference>
<accession>A0ACC0CM04</accession>
<protein>
    <submittedName>
        <fullName evidence="1">Ankyrin repeat-containing domain protein</fullName>
    </submittedName>
</protein>
<organism evidence="1 2">
    <name type="scientific">Hypoxylon rubiginosum</name>
    <dbReference type="NCBI Taxonomy" id="110542"/>
    <lineage>
        <taxon>Eukaryota</taxon>
        <taxon>Fungi</taxon>
        <taxon>Dikarya</taxon>
        <taxon>Ascomycota</taxon>
        <taxon>Pezizomycotina</taxon>
        <taxon>Sordariomycetes</taxon>
        <taxon>Xylariomycetidae</taxon>
        <taxon>Xylariales</taxon>
        <taxon>Hypoxylaceae</taxon>
        <taxon>Hypoxylon</taxon>
    </lineage>
</organism>